<dbReference type="STRING" id="279360.MB14_12185"/>
<comment type="caution">
    <text evidence="1">The sequence shown here is derived from an EMBL/GenBank/DDBJ whole genome shotgun (WGS) entry which is preliminary data.</text>
</comment>
<dbReference type="PROSITE" id="PS51257">
    <property type="entry name" value="PROKAR_LIPOPROTEIN"/>
    <property type="match status" value="1"/>
</dbReference>
<sequence>MGNKINEYFCHLKLSMNKSWIISFVFLLVMACGKDDPCKDIPNIDLDLDYKSLVDQIHSVEDTAALSAFFEENPVVRDYFFLAADYPSKAEMLTEVFNLIKNPFVDTLYQQTKQIINEAQLEQDLEMAFKRIKSYYPEYKVPKVQTVYSAFGNDVFFSDSLVVISLDYYLGTEASYRPNVYDYLLVRLTPEHLVPHIVQFTSLKFNDTFDNGERTILEEMVYYGKALEFTKTMLPCLPDSLIMGYDSETLASSIRSEGFLWSYFVDNALLYNKDPLNLTKYIDERPGVPEIDPICPGRIGQWVGWRIVQKYQEEKDLDFTELMKLTDANDILLQSRYRPKNN</sequence>
<dbReference type="Proteomes" id="UP000075583">
    <property type="component" value="Unassembled WGS sequence"/>
</dbReference>
<keyword evidence="2" id="KW-1185">Reference proteome</keyword>
<gene>
    <name evidence="1" type="ORF">MB14_12185</name>
</gene>
<dbReference type="AlphaFoldDB" id="A0A150XRM6"/>
<proteinExistence type="predicted"/>
<dbReference type="EMBL" id="LQZQ01000002">
    <property type="protein sequence ID" value="KYG81351.1"/>
    <property type="molecule type" value="Genomic_DNA"/>
</dbReference>
<name>A0A150XRM6_ROSEK</name>
<organism evidence="1 2">
    <name type="scientific">Roseivirga ehrenbergii (strain DSM 102268 / JCM 13514 / KCTC 12282 / NCIMB 14502 / KMM 6017)</name>
    <dbReference type="NCBI Taxonomy" id="279360"/>
    <lineage>
        <taxon>Bacteria</taxon>
        <taxon>Pseudomonadati</taxon>
        <taxon>Bacteroidota</taxon>
        <taxon>Cytophagia</taxon>
        <taxon>Cytophagales</taxon>
        <taxon>Roseivirgaceae</taxon>
        <taxon>Roseivirga</taxon>
    </lineage>
</organism>
<dbReference type="Pfam" id="PF25594">
    <property type="entry name" value="GldB_lipo"/>
    <property type="match status" value="1"/>
</dbReference>
<accession>A0A150XRM6</accession>
<reference evidence="1" key="1">
    <citation type="submission" date="2016-01" db="EMBL/GenBank/DDBJ databases">
        <title>Genome sequencing of Roseivirga ehrenbergii KMM 6017.</title>
        <authorList>
            <person name="Selvaratnam C."/>
            <person name="Thevarajoo S."/>
            <person name="Goh K.M."/>
            <person name="Ee R."/>
            <person name="Chan K.-G."/>
            <person name="Chong C.S."/>
        </authorList>
    </citation>
    <scope>NUCLEOTIDE SEQUENCE [LARGE SCALE GENOMIC DNA]</scope>
    <source>
        <strain evidence="1">KMM 6017</strain>
    </source>
</reference>
<dbReference type="InterPro" id="IPR019853">
    <property type="entry name" value="GldB-like"/>
</dbReference>
<evidence type="ECO:0008006" key="3">
    <source>
        <dbReference type="Google" id="ProtNLM"/>
    </source>
</evidence>
<evidence type="ECO:0000313" key="1">
    <source>
        <dbReference type="EMBL" id="KYG81351.1"/>
    </source>
</evidence>
<evidence type="ECO:0000313" key="2">
    <source>
        <dbReference type="Proteomes" id="UP000075583"/>
    </source>
</evidence>
<protein>
    <recommendedName>
        <fullName evidence="3">Gliding motility lipoprotein GldB</fullName>
    </recommendedName>
</protein>